<feature type="compositionally biased region" description="Basic and acidic residues" evidence="1">
    <location>
        <begin position="37"/>
        <end position="53"/>
    </location>
</feature>
<evidence type="ECO:0000256" key="1">
    <source>
        <dbReference type="SAM" id="MobiDB-lite"/>
    </source>
</evidence>
<organism evidence="2 3">
    <name type="scientific">Luteolibacter luteus</name>
    <dbReference type="NCBI Taxonomy" id="2728835"/>
    <lineage>
        <taxon>Bacteria</taxon>
        <taxon>Pseudomonadati</taxon>
        <taxon>Verrucomicrobiota</taxon>
        <taxon>Verrucomicrobiia</taxon>
        <taxon>Verrucomicrobiales</taxon>
        <taxon>Verrucomicrobiaceae</taxon>
        <taxon>Luteolibacter</taxon>
    </lineage>
</organism>
<protein>
    <submittedName>
        <fullName evidence="2">Uncharacterized protein</fullName>
    </submittedName>
</protein>
<dbReference type="AlphaFoldDB" id="A0A858RFU7"/>
<dbReference type="EMBL" id="CP051774">
    <property type="protein sequence ID" value="QJE95309.1"/>
    <property type="molecule type" value="Genomic_DNA"/>
</dbReference>
<keyword evidence="3" id="KW-1185">Reference proteome</keyword>
<feature type="region of interest" description="Disordered" evidence="1">
    <location>
        <begin position="25"/>
        <end position="54"/>
    </location>
</feature>
<dbReference type="RefSeq" id="WP_169453623.1">
    <property type="nucleotide sequence ID" value="NZ_CP051774.1"/>
</dbReference>
<reference evidence="2 3" key="1">
    <citation type="submission" date="2020-04" db="EMBL/GenBank/DDBJ databases">
        <title>Luteolibacter sp. G-1-1-1 isolated from soil.</title>
        <authorList>
            <person name="Dahal R.H."/>
        </authorList>
    </citation>
    <scope>NUCLEOTIDE SEQUENCE [LARGE SCALE GENOMIC DNA]</scope>
    <source>
        <strain evidence="2 3">G-1-1-1</strain>
    </source>
</reference>
<dbReference type="KEGG" id="luo:HHL09_05795"/>
<dbReference type="Proteomes" id="UP000501812">
    <property type="component" value="Chromosome"/>
</dbReference>
<evidence type="ECO:0000313" key="2">
    <source>
        <dbReference type="EMBL" id="QJE95309.1"/>
    </source>
</evidence>
<gene>
    <name evidence="2" type="ORF">HHL09_05795</name>
</gene>
<sequence length="413" mass="45203">MKALPHATIALALFAGGAWGGRAIRTGTPEAPIPSAEVRKSSAAREEEKEPKRNLKSLLASRQADARAPGKLRSSLERVDTATLKSIAVEQYTILAGMTEGGKKRQPHQDLYTAAVDELWQRRGIAAFEWADSLEPKERATLTKSLLRRALQEDPASALPWMNKYHAEHGKSATINEFLAIAMKGAAERGVDEVIRAYGMFEGADLSNPLRNASYPEDFDFAKLHASFSGKLGLSEAVSRWAMRDRDAASAAVREGILQAGKYEHYHSESLHTLMAAAMAQDGEIAGVEWTVAQLSSLSAQRRKEYLWSLSRRNDFSAEGRAATITSLPPAERAEYVLGLLKISNAPLSYEALDTLPRAELLKVLHKDIVSSGDSTEDYSGTGGLSDLNRIRQEVQERYQLTPGEISSIQAGR</sequence>
<proteinExistence type="predicted"/>
<name>A0A858RFU7_9BACT</name>
<evidence type="ECO:0000313" key="3">
    <source>
        <dbReference type="Proteomes" id="UP000501812"/>
    </source>
</evidence>
<accession>A0A858RFU7</accession>